<accession>A0AAN5CD34</accession>
<gene>
    <name evidence="2" type="ORF">PMAYCL1PPCAC_09212</name>
</gene>
<keyword evidence="1" id="KW-0732">Signal</keyword>
<dbReference type="EMBL" id="BTRK01000002">
    <property type="protein sequence ID" value="GMR39017.1"/>
    <property type="molecule type" value="Genomic_DNA"/>
</dbReference>
<protein>
    <submittedName>
        <fullName evidence="2">Uncharacterized protein</fullName>
    </submittedName>
</protein>
<name>A0AAN5CD34_9BILA</name>
<comment type="caution">
    <text evidence="2">The sequence shown here is derived from an EMBL/GenBank/DDBJ whole genome shotgun (WGS) entry which is preliminary data.</text>
</comment>
<organism evidence="2 3">
    <name type="scientific">Pristionchus mayeri</name>
    <dbReference type="NCBI Taxonomy" id="1317129"/>
    <lineage>
        <taxon>Eukaryota</taxon>
        <taxon>Metazoa</taxon>
        <taxon>Ecdysozoa</taxon>
        <taxon>Nematoda</taxon>
        <taxon>Chromadorea</taxon>
        <taxon>Rhabditida</taxon>
        <taxon>Rhabditina</taxon>
        <taxon>Diplogasteromorpha</taxon>
        <taxon>Diplogasteroidea</taxon>
        <taxon>Neodiplogasteridae</taxon>
        <taxon>Pristionchus</taxon>
    </lineage>
</organism>
<sequence length="119" mass="13879">SILHEVSDVTQLRGRKANLCHVLLWLQIVECIAAVDTEHPLDKRRHECIRTIGIEFLQKFCGIFRFDAHHVGCAQLEKVLLYLEEFCCRLSSCEYRTHFEICENLREGLESYAVLLLEC</sequence>
<reference evidence="3" key="1">
    <citation type="submission" date="2022-10" db="EMBL/GenBank/DDBJ databases">
        <title>Genome assembly of Pristionchus species.</title>
        <authorList>
            <person name="Yoshida K."/>
            <person name="Sommer R.J."/>
        </authorList>
    </citation>
    <scope>NUCLEOTIDE SEQUENCE [LARGE SCALE GENOMIC DNA]</scope>
    <source>
        <strain evidence="3">RS5460</strain>
    </source>
</reference>
<feature type="chain" id="PRO_5042951664" evidence="1">
    <location>
        <begin position="35"/>
        <end position="119"/>
    </location>
</feature>
<dbReference type="Proteomes" id="UP001328107">
    <property type="component" value="Unassembled WGS sequence"/>
</dbReference>
<feature type="signal peptide" evidence="1">
    <location>
        <begin position="1"/>
        <end position="34"/>
    </location>
</feature>
<dbReference type="AlphaFoldDB" id="A0AAN5CD34"/>
<feature type="non-terminal residue" evidence="2">
    <location>
        <position position="1"/>
    </location>
</feature>
<evidence type="ECO:0000313" key="2">
    <source>
        <dbReference type="EMBL" id="GMR39017.1"/>
    </source>
</evidence>
<keyword evidence="3" id="KW-1185">Reference proteome</keyword>
<evidence type="ECO:0000256" key="1">
    <source>
        <dbReference type="SAM" id="SignalP"/>
    </source>
</evidence>
<evidence type="ECO:0000313" key="3">
    <source>
        <dbReference type="Proteomes" id="UP001328107"/>
    </source>
</evidence>
<feature type="non-terminal residue" evidence="2">
    <location>
        <position position="119"/>
    </location>
</feature>
<proteinExistence type="predicted"/>